<dbReference type="Proteomes" id="UP000244201">
    <property type="component" value="Chromosome"/>
</dbReference>
<dbReference type="KEGG" id="slk:SLUN_08340"/>
<gene>
    <name evidence="1" type="ORF">SLUN_08340</name>
</gene>
<organism evidence="1 2">
    <name type="scientific">Streptomyces lunaelactis</name>
    <dbReference type="NCBI Taxonomy" id="1535768"/>
    <lineage>
        <taxon>Bacteria</taxon>
        <taxon>Bacillati</taxon>
        <taxon>Actinomycetota</taxon>
        <taxon>Actinomycetes</taxon>
        <taxon>Kitasatosporales</taxon>
        <taxon>Streptomycetaceae</taxon>
        <taxon>Streptomyces</taxon>
    </lineage>
</organism>
<evidence type="ECO:0000313" key="2">
    <source>
        <dbReference type="Proteomes" id="UP000244201"/>
    </source>
</evidence>
<proteinExistence type="predicted"/>
<accession>A0A2R4SZA0</accession>
<name>A0A2R4SZA0_9ACTN</name>
<sequence length="105" mass="11468">MRGAVEERPQIPDAGLHGVTAVHALLAEQHIPVALGQFDGAGQYGARRAVPQRGQRQPHLVRRVLAGARLQHQHRVRRSGHRQVEGDAACRVRDAVGPWCPLLDG</sequence>
<reference evidence="1 2" key="1">
    <citation type="submission" date="2018-01" db="EMBL/GenBank/DDBJ databases">
        <title>Complete genome sequence of Streptomyces lunaelactis MM109T, a Ferroverdin A producer isolated from cave moonmilk deposits.</title>
        <authorList>
            <person name="Naome A."/>
            <person name="Martinet L."/>
            <person name="Maciejewska M."/>
            <person name="Anderssen S."/>
            <person name="Adam D."/>
            <person name="Tenconi E."/>
            <person name="Deflandre B."/>
            <person name="Arguelles-Arias A."/>
            <person name="Calusinska M."/>
            <person name="Copieters W."/>
            <person name="Karim L."/>
            <person name="Hanikenne M."/>
            <person name="Baurain D."/>
            <person name="van Wezel G."/>
            <person name="Smargiasso N."/>
            <person name="de Pauw E."/>
            <person name="Delfosse P."/>
            <person name="Rigali S."/>
        </authorList>
    </citation>
    <scope>NUCLEOTIDE SEQUENCE [LARGE SCALE GENOMIC DNA]</scope>
    <source>
        <strain evidence="1 2">MM109</strain>
    </source>
</reference>
<keyword evidence="2" id="KW-1185">Reference proteome</keyword>
<protein>
    <submittedName>
        <fullName evidence="1">Uncharacterized protein</fullName>
    </submittedName>
</protein>
<dbReference type="AlphaFoldDB" id="A0A2R4SZA0"/>
<evidence type="ECO:0000313" key="1">
    <source>
        <dbReference type="EMBL" id="AVZ72202.1"/>
    </source>
</evidence>
<dbReference type="EMBL" id="CP026304">
    <property type="protein sequence ID" value="AVZ72202.1"/>
    <property type="molecule type" value="Genomic_DNA"/>
</dbReference>